<evidence type="ECO:0000256" key="4">
    <source>
        <dbReference type="ARBA" id="ARBA00022679"/>
    </source>
</evidence>
<evidence type="ECO:0000256" key="1">
    <source>
        <dbReference type="ARBA" id="ARBA00004997"/>
    </source>
</evidence>
<dbReference type="SUPFAM" id="SSF50800">
    <property type="entry name" value="PK beta-barrel domain-like"/>
    <property type="match status" value="1"/>
</dbReference>
<dbReference type="GO" id="GO:0005524">
    <property type="term" value="F:ATP binding"/>
    <property type="evidence" value="ECO:0007669"/>
    <property type="project" value="UniProtKB-KW"/>
</dbReference>
<evidence type="ECO:0000256" key="8">
    <source>
        <dbReference type="ARBA" id="ARBA00022840"/>
    </source>
</evidence>
<accession>A0AAE3P3I7</accession>
<dbReference type="InterPro" id="IPR015813">
    <property type="entry name" value="Pyrv/PenolPyrv_kinase-like_dom"/>
</dbReference>
<dbReference type="FunFam" id="2.40.33.10:FF:000001">
    <property type="entry name" value="Pyruvate kinase"/>
    <property type="match status" value="1"/>
</dbReference>
<feature type="domain" description="Pyruvate kinase barrel" evidence="14">
    <location>
        <begin position="1"/>
        <end position="325"/>
    </location>
</feature>
<dbReference type="Pfam" id="PF00224">
    <property type="entry name" value="PK"/>
    <property type="match status" value="1"/>
</dbReference>
<keyword evidence="6" id="KW-0547">Nucleotide-binding</keyword>
<dbReference type="GO" id="GO:0030955">
    <property type="term" value="F:potassium ion binding"/>
    <property type="evidence" value="ECO:0007669"/>
    <property type="project" value="UniProtKB-UniRule"/>
</dbReference>
<dbReference type="Pfam" id="PF02887">
    <property type="entry name" value="PK_C"/>
    <property type="match status" value="1"/>
</dbReference>
<dbReference type="InterPro" id="IPR001697">
    <property type="entry name" value="Pyr_Knase"/>
</dbReference>
<dbReference type="GO" id="GO:0004743">
    <property type="term" value="F:pyruvate kinase activity"/>
    <property type="evidence" value="ECO:0007669"/>
    <property type="project" value="UniProtKB-UniRule"/>
</dbReference>
<dbReference type="EC" id="2.7.1.40" evidence="3 12"/>
<evidence type="ECO:0000256" key="7">
    <source>
        <dbReference type="ARBA" id="ARBA00022777"/>
    </source>
</evidence>
<evidence type="ECO:0000256" key="3">
    <source>
        <dbReference type="ARBA" id="ARBA00012142"/>
    </source>
</evidence>
<sequence>MRKTKIIATVGPSSRDPEVIKALIEAGVDVFRLNFSHGDIEYHRENIERIKRVSAELKNSVAILQDLSGPKIRIGEVKEPFSLYQGEILEIYKKPISCQKTNGIGKVYIDYSEVLEELREGDLIFIADGLIKVKVVEKGSDKIVTEVIQGGVISSRKGINFPGAEISIKTLTDKDKEDLIFGLKMGIDLIAMSFVGDKNDILEAKEIIRKYDKDTPILAKIETLKALRNIEGIIEASDGLIVARGDLGVEVPVEKVPVIQKTLVNKARAAGIPVVIATQMLTSMINSTMPTRADVSDIANAVFDGADALMLSDETVVGKYPVEAVKVMARTIEEAEKICKYRVEEHPHVSPDFAIAYSSCILAEEIGAKAIVVFTKSGSSAKRVAKFRPKPIIIVNVHDEEILRRLKIVWGIHPYMVLSEKEDTESMVKEFIKKAYRDNLIDKDDILVLTMGYPVGKIGSTNLIRVVKKEHILEYISEKE</sequence>
<dbReference type="Proteomes" id="UP001144110">
    <property type="component" value="Unassembled WGS sequence"/>
</dbReference>
<reference evidence="16" key="1">
    <citation type="submission" date="2022-11" db="EMBL/GenBank/DDBJ databases">
        <title>Candidatus Alkanophaga archaea from heated hydrothermal vent sediment oxidize petroleum alkanes.</title>
        <authorList>
            <person name="Zehnle H."/>
            <person name="Laso-Perez R."/>
            <person name="Lipp J."/>
            <person name="Teske A."/>
            <person name="Wegener G."/>
        </authorList>
    </citation>
    <scope>NUCLEOTIDE SEQUENCE</scope>
    <source>
        <strain evidence="16">MCA70</strain>
    </source>
</reference>
<dbReference type="InterPro" id="IPR015806">
    <property type="entry name" value="Pyrv_Knase_insert_dom_sf"/>
</dbReference>
<evidence type="ECO:0000256" key="5">
    <source>
        <dbReference type="ARBA" id="ARBA00022723"/>
    </source>
</evidence>
<keyword evidence="10 13" id="KW-0324">Glycolysis</keyword>
<dbReference type="NCBIfam" id="NF004491">
    <property type="entry name" value="PRK05826.1"/>
    <property type="match status" value="1"/>
</dbReference>
<dbReference type="GO" id="GO:0000287">
    <property type="term" value="F:magnesium ion binding"/>
    <property type="evidence" value="ECO:0007669"/>
    <property type="project" value="UniProtKB-UniRule"/>
</dbReference>
<dbReference type="PANTHER" id="PTHR11817">
    <property type="entry name" value="PYRUVATE KINASE"/>
    <property type="match status" value="1"/>
</dbReference>
<dbReference type="PRINTS" id="PR01050">
    <property type="entry name" value="PYRUVTKNASE"/>
</dbReference>
<dbReference type="EMBL" id="JAPHEG010000002">
    <property type="protein sequence ID" value="MDF2953290.1"/>
    <property type="molecule type" value="Genomic_DNA"/>
</dbReference>
<comment type="pathway">
    <text evidence="1 13">Carbohydrate degradation; glycolysis; pyruvate from D-glyceraldehyde 3-phosphate: step 5/5.</text>
</comment>
<dbReference type="Gene3D" id="2.40.33.10">
    <property type="entry name" value="PK beta-barrel domain-like"/>
    <property type="match status" value="1"/>
</dbReference>
<dbReference type="InterPro" id="IPR040442">
    <property type="entry name" value="Pyrv_kinase-like_dom_sf"/>
</dbReference>
<keyword evidence="5" id="KW-0479">Metal-binding</keyword>
<keyword evidence="9 13" id="KW-0460">Magnesium</keyword>
<name>A0AAE3P3I7_9BACT</name>
<evidence type="ECO:0000256" key="11">
    <source>
        <dbReference type="ARBA" id="ARBA00023317"/>
    </source>
</evidence>
<dbReference type="InterPro" id="IPR015793">
    <property type="entry name" value="Pyrv_Knase_brl"/>
</dbReference>
<evidence type="ECO:0000256" key="12">
    <source>
        <dbReference type="NCBIfam" id="TIGR01064"/>
    </source>
</evidence>
<organism evidence="16 17">
    <name type="scientific">Candidatus Thermodesulfobacterium syntrophicum</name>
    <dbReference type="NCBI Taxonomy" id="3060442"/>
    <lineage>
        <taxon>Bacteria</taxon>
        <taxon>Pseudomonadati</taxon>
        <taxon>Thermodesulfobacteriota</taxon>
        <taxon>Thermodesulfobacteria</taxon>
        <taxon>Thermodesulfobacteriales</taxon>
        <taxon>Thermodesulfobacteriaceae</taxon>
        <taxon>Thermodesulfobacterium</taxon>
    </lineage>
</organism>
<protein>
    <recommendedName>
        <fullName evidence="3 12">Pyruvate kinase</fullName>
        <ecNumber evidence="3 12">2.7.1.40</ecNumber>
    </recommendedName>
</protein>
<dbReference type="AlphaFoldDB" id="A0AAE3P3I7"/>
<dbReference type="GO" id="GO:0016301">
    <property type="term" value="F:kinase activity"/>
    <property type="evidence" value="ECO:0007669"/>
    <property type="project" value="UniProtKB-KW"/>
</dbReference>
<dbReference type="InterPro" id="IPR036918">
    <property type="entry name" value="Pyrv_Knase_C_sf"/>
</dbReference>
<dbReference type="SUPFAM" id="SSF51621">
    <property type="entry name" value="Phosphoenolpyruvate/pyruvate domain"/>
    <property type="match status" value="1"/>
</dbReference>
<feature type="domain" description="Pyruvate kinase C-terminal" evidence="15">
    <location>
        <begin position="354"/>
        <end position="467"/>
    </location>
</feature>
<dbReference type="Gene3D" id="3.20.20.60">
    <property type="entry name" value="Phosphoenolpyruvate-binding domains"/>
    <property type="match status" value="1"/>
</dbReference>
<keyword evidence="8" id="KW-0067">ATP-binding</keyword>
<evidence type="ECO:0000256" key="6">
    <source>
        <dbReference type="ARBA" id="ARBA00022741"/>
    </source>
</evidence>
<comment type="catalytic activity">
    <reaction evidence="13">
        <text>pyruvate + ATP = phosphoenolpyruvate + ADP + H(+)</text>
        <dbReference type="Rhea" id="RHEA:18157"/>
        <dbReference type="ChEBI" id="CHEBI:15361"/>
        <dbReference type="ChEBI" id="CHEBI:15378"/>
        <dbReference type="ChEBI" id="CHEBI:30616"/>
        <dbReference type="ChEBI" id="CHEBI:58702"/>
        <dbReference type="ChEBI" id="CHEBI:456216"/>
        <dbReference type="EC" id="2.7.1.40"/>
    </reaction>
</comment>
<keyword evidence="11 16" id="KW-0670">Pyruvate</keyword>
<evidence type="ECO:0000256" key="10">
    <source>
        <dbReference type="ARBA" id="ARBA00023152"/>
    </source>
</evidence>
<evidence type="ECO:0000256" key="9">
    <source>
        <dbReference type="ARBA" id="ARBA00022842"/>
    </source>
</evidence>
<evidence type="ECO:0000256" key="13">
    <source>
        <dbReference type="RuleBase" id="RU000504"/>
    </source>
</evidence>
<gene>
    <name evidence="16" type="ORF">OD816_000535</name>
</gene>
<dbReference type="Gene3D" id="3.40.1380.20">
    <property type="entry name" value="Pyruvate kinase, C-terminal domain"/>
    <property type="match status" value="1"/>
</dbReference>
<proteinExistence type="inferred from homology"/>
<evidence type="ECO:0000256" key="2">
    <source>
        <dbReference type="ARBA" id="ARBA00008663"/>
    </source>
</evidence>
<dbReference type="InterPro" id="IPR015795">
    <property type="entry name" value="Pyrv_Knase_C"/>
</dbReference>
<dbReference type="InterPro" id="IPR011037">
    <property type="entry name" value="Pyrv_Knase-like_insert_dom_sf"/>
</dbReference>
<dbReference type="NCBIfam" id="TIGR01064">
    <property type="entry name" value="pyruv_kin"/>
    <property type="match status" value="1"/>
</dbReference>
<dbReference type="NCBIfam" id="NF004978">
    <property type="entry name" value="PRK06354.1"/>
    <property type="match status" value="1"/>
</dbReference>
<dbReference type="SUPFAM" id="SSF52935">
    <property type="entry name" value="PK C-terminal domain-like"/>
    <property type="match status" value="1"/>
</dbReference>
<evidence type="ECO:0000313" key="16">
    <source>
        <dbReference type="EMBL" id="MDF2953290.1"/>
    </source>
</evidence>
<keyword evidence="7 13" id="KW-0418">Kinase</keyword>
<comment type="similarity">
    <text evidence="2 13">Belongs to the pyruvate kinase family.</text>
</comment>
<keyword evidence="4 13" id="KW-0808">Transferase</keyword>
<evidence type="ECO:0000259" key="15">
    <source>
        <dbReference type="Pfam" id="PF02887"/>
    </source>
</evidence>
<comment type="caution">
    <text evidence="16">The sequence shown here is derived from an EMBL/GenBank/DDBJ whole genome shotgun (WGS) entry which is preliminary data.</text>
</comment>
<evidence type="ECO:0000259" key="14">
    <source>
        <dbReference type="Pfam" id="PF00224"/>
    </source>
</evidence>
<evidence type="ECO:0000313" key="17">
    <source>
        <dbReference type="Proteomes" id="UP001144110"/>
    </source>
</evidence>